<organism evidence="1 2">
    <name type="scientific">Clostridium fallax</name>
    <dbReference type="NCBI Taxonomy" id="1533"/>
    <lineage>
        <taxon>Bacteria</taxon>
        <taxon>Bacillati</taxon>
        <taxon>Bacillota</taxon>
        <taxon>Clostridia</taxon>
        <taxon>Eubacteriales</taxon>
        <taxon>Clostridiaceae</taxon>
        <taxon>Clostridium</taxon>
    </lineage>
</organism>
<name>A0A1M4XHA5_9CLOT</name>
<evidence type="ECO:0000313" key="2">
    <source>
        <dbReference type="Proteomes" id="UP000184035"/>
    </source>
</evidence>
<gene>
    <name evidence="1" type="ORF">SAMN05443638_11834</name>
</gene>
<reference evidence="1 2" key="1">
    <citation type="submission" date="2016-11" db="EMBL/GenBank/DDBJ databases">
        <authorList>
            <person name="Jaros S."/>
            <person name="Januszkiewicz K."/>
            <person name="Wedrychowicz H."/>
        </authorList>
    </citation>
    <scope>NUCLEOTIDE SEQUENCE [LARGE SCALE GENOMIC DNA]</scope>
    <source>
        <strain evidence="1 2">DSM 2631</strain>
    </source>
</reference>
<sequence length="76" mass="8157">MSRRKNCCGCGGRVSYNYGGYGCGCTGNYGNCPSFFNGCGCGMAPLGGYYYNNPIFLLLLLGLLGNNRNCRNKGLF</sequence>
<dbReference type="Proteomes" id="UP000184035">
    <property type="component" value="Unassembled WGS sequence"/>
</dbReference>
<proteinExistence type="predicted"/>
<dbReference type="RefSeq" id="WP_072896644.1">
    <property type="nucleotide sequence ID" value="NZ_FQVM01000018.1"/>
</dbReference>
<keyword evidence="2" id="KW-1185">Reference proteome</keyword>
<protein>
    <submittedName>
        <fullName evidence="1">Uncharacterized protein</fullName>
    </submittedName>
</protein>
<accession>A0A1M4XHA5</accession>
<dbReference type="AlphaFoldDB" id="A0A1M4XHA5"/>
<dbReference type="EMBL" id="FQVM01000018">
    <property type="protein sequence ID" value="SHE92788.1"/>
    <property type="molecule type" value="Genomic_DNA"/>
</dbReference>
<evidence type="ECO:0000313" key="1">
    <source>
        <dbReference type="EMBL" id="SHE92788.1"/>
    </source>
</evidence>